<dbReference type="EMBL" id="FORA01000002">
    <property type="protein sequence ID" value="SFJ07771.1"/>
    <property type="molecule type" value="Genomic_DNA"/>
</dbReference>
<reference evidence="1 2" key="1">
    <citation type="submission" date="2016-10" db="EMBL/GenBank/DDBJ databases">
        <authorList>
            <person name="de Groot N.N."/>
        </authorList>
    </citation>
    <scope>NUCLEOTIDE SEQUENCE [LARGE SCALE GENOMIC DNA]</scope>
    <source>
        <strain evidence="1 2">DSM 19073</strain>
    </source>
</reference>
<name>A0A1I3NEI7_9RHOB</name>
<protein>
    <submittedName>
        <fullName evidence="1">Uncharacterized protein</fullName>
    </submittedName>
</protein>
<evidence type="ECO:0000313" key="1">
    <source>
        <dbReference type="EMBL" id="SFJ07771.1"/>
    </source>
</evidence>
<accession>A0A1I3NEI7</accession>
<evidence type="ECO:0000313" key="2">
    <source>
        <dbReference type="Proteomes" id="UP000199110"/>
    </source>
</evidence>
<sequence>MMQFSQVKRDPAKAAGTPVTAMVNVKVQDFMRQDYFDEPLKRFMAEVGAGQVLRCRSVEGTAQDGVAYCEFEFLVIATLEGTLDSLVSELQKMGAPKGSLLIDPTGRRRDRTFGKAEGLALYLPDNTPIHDLIERLELTLADSGTDGALFDHWDGPAGQAVYFYGRSYDQMAASMASVLRDGPPYKMSRIA</sequence>
<gene>
    <name evidence="1" type="ORF">SAMN04488095_2134</name>
</gene>
<proteinExistence type="predicted"/>
<dbReference type="Proteomes" id="UP000199110">
    <property type="component" value="Unassembled WGS sequence"/>
</dbReference>
<organism evidence="1 2">
    <name type="scientific">Jannaschia pohangensis</name>
    <dbReference type="NCBI Taxonomy" id="390807"/>
    <lineage>
        <taxon>Bacteria</taxon>
        <taxon>Pseudomonadati</taxon>
        <taxon>Pseudomonadota</taxon>
        <taxon>Alphaproteobacteria</taxon>
        <taxon>Rhodobacterales</taxon>
        <taxon>Roseobacteraceae</taxon>
        <taxon>Jannaschia</taxon>
    </lineage>
</organism>
<dbReference type="AlphaFoldDB" id="A0A1I3NEI7"/>
<keyword evidence="2" id="KW-1185">Reference proteome</keyword>